<sequence>MHFTTTTAAAVLALASSALATPVVYDPTQYPVVNATNNTLLAPTKPDNSTSQQCPSGGPDTLFGKLSADPEFSNITTLINSTDTLKCALDNSTSTTNLTVFAPTNEAFTNMSTNEADFLKSPAGANALTLLLGYHVAPNVTLNTTELSGANSTDNSTSNSTTTSATIIRTTDLSNSTTGGTNVTLPTEIGLNVTASPINQTVTLINGEIPVTNASMYASNGAIVPIGGILIPFQDGSGNNFTNFTLAEPHNATNVTEPINNGTTGGNNGTTGGNNGTTGDTNTTTTSGFMNPFSNLF</sequence>
<feature type="compositionally biased region" description="Low complexity" evidence="1">
    <location>
        <begin position="277"/>
        <end position="286"/>
    </location>
</feature>
<name>A0A4P9Y5B1_9FUNG</name>
<feature type="domain" description="FAS1" evidence="3">
    <location>
        <begin position="59"/>
        <end position="230"/>
    </location>
</feature>
<keyword evidence="5" id="KW-1185">Reference proteome</keyword>
<feature type="region of interest" description="Disordered" evidence="1">
    <location>
        <begin position="253"/>
        <end position="297"/>
    </location>
</feature>
<dbReference type="InterPro" id="IPR036378">
    <property type="entry name" value="FAS1_dom_sf"/>
</dbReference>
<accession>A0A4P9Y5B1</accession>
<protein>
    <recommendedName>
        <fullName evidence="3">FAS1 domain-containing protein</fullName>
    </recommendedName>
</protein>
<evidence type="ECO:0000313" key="5">
    <source>
        <dbReference type="Proteomes" id="UP000267251"/>
    </source>
</evidence>
<evidence type="ECO:0000256" key="1">
    <source>
        <dbReference type="SAM" id="MobiDB-lite"/>
    </source>
</evidence>
<dbReference type="Proteomes" id="UP000267251">
    <property type="component" value="Unassembled WGS sequence"/>
</dbReference>
<organism evidence="4 5">
    <name type="scientific">Piptocephalis cylindrospora</name>
    <dbReference type="NCBI Taxonomy" id="1907219"/>
    <lineage>
        <taxon>Eukaryota</taxon>
        <taxon>Fungi</taxon>
        <taxon>Fungi incertae sedis</taxon>
        <taxon>Zoopagomycota</taxon>
        <taxon>Zoopagomycotina</taxon>
        <taxon>Zoopagomycetes</taxon>
        <taxon>Zoopagales</taxon>
        <taxon>Piptocephalidaceae</taxon>
        <taxon>Piptocephalis</taxon>
    </lineage>
</organism>
<proteinExistence type="predicted"/>
<feature type="compositionally biased region" description="Polar residues" evidence="1">
    <location>
        <begin position="287"/>
        <end position="297"/>
    </location>
</feature>
<feature type="compositionally biased region" description="Gly residues" evidence="1">
    <location>
        <begin position="263"/>
        <end position="276"/>
    </location>
</feature>
<feature type="chain" id="PRO_5020353455" description="FAS1 domain-containing protein" evidence="2">
    <location>
        <begin position="21"/>
        <end position="297"/>
    </location>
</feature>
<evidence type="ECO:0000313" key="4">
    <source>
        <dbReference type="EMBL" id="RKP14125.1"/>
    </source>
</evidence>
<dbReference type="Pfam" id="PF02469">
    <property type="entry name" value="Fasciclin"/>
    <property type="match status" value="1"/>
</dbReference>
<dbReference type="OrthoDB" id="7700931at2759"/>
<evidence type="ECO:0000256" key="2">
    <source>
        <dbReference type="SAM" id="SignalP"/>
    </source>
</evidence>
<dbReference type="AlphaFoldDB" id="A0A4P9Y5B1"/>
<dbReference type="InterPro" id="IPR000782">
    <property type="entry name" value="FAS1_domain"/>
</dbReference>
<dbReference type="SUPFAM" id="SSF82153">
    <property type="entry name" value="FAS1 domain"/>
    <property type="match status" value="1"/>
</dbReference>
<dbReference type="Gene3D" id="2.30.180.10">
    <property type="entry name" value="FAS1 domain"/>
    <property type="match status" value="1"/>
</dbReference>
<dbReference type="EMBL" id="KZ987881">
    <property type="protein sequence ID" value="RKP14125.1"/>
    <property type="molecule type" value="Genomic_DNA"/>
</dbReference>
<dbReference type="SMART" id="SM00554">
    <property type="entry name" value="FAS1"/>
    <property type="match status" value="1"/>
</dbReference>
<gene>
    <name evidence="4" type="ORF">BJ684DRAFT_19443</name>
</gene>
<dbReference type="PROSITE" id="PS50213">
    <property type="entry name" value="FAS1"/>
    <property type="match status" value="1"/>
</dbReference>
<keyword evidence="2" id="KW-0732">Signal</keyword>
<reference evidence="5" key="1">
    <citation type="journal article" date="2018" name="Nat. Microbiol.">
        <title>Leveraging single-cell genomics to expand the fungal tree of life.</title>
        <authorList>
            <person name="Ahrendt S.R."/>
            <person name="Quandt C.A."/>
            <person name="Ciobanu D."/>
            <person name="Clum A."/>
            <person name="Salamov A."/>
            <person name="Andreopoulos B."/>
            <person name="Cheng J.F."/>
            <person name="Woyke T."/>
            <person name="Pelin A."/>
            <person name="Henrissat B."/>
            <person name="Reynolds N.K."/>
            <person name="Benny G.L."/>
            <person name="Smith M.E."/>
            <person name="James T.Y."/>
            <person name="Grigoriev I.V."/>
        </authorList>
    </citation>
    <scope>NUCLEOTIDE SEQUENCE [LARGE SCALE GENOMIC DNA]</scope>
</reference>
<feature type="signal peptide" evidence="2">
    <location>
        <begin position="1"/>
        <end position="20"/>
    </location>
</feature>
<evidence type="ECO:0000259" key="3">
    <source>
        <dbReference type="PROSITE" id="PS50213"/>
    </source>
</evidence>